<dbReference type="PROSITE" id="PS51318">
    <property type="entry name" value="TAT"/>
    <property type="match status" value="1"/>
</dbReference>
<evidence type="ECO:0000313" key="4">
    <source>
        <dbReference type="Proteomes" id="UP000189677"/>
    </source>
</evidence>
<gene>
    <name evidence="3" type="ORF">BBN63_03980</name>
</gene>
<feature type="signal peptide" evidence="1">
    <location>
        <begin position="1"/>
        <end position="27"/>
    </location>
</feature>
<dbReference type="PROSITE" id="PS51841">
    <property type="entry name" value="LTD"/>
    <property type="match status" value="1"/>
</dbReference>
<organism evidence="3 4">
    <name type="scientific">Streptomyces niveus</name>
    <name type="common">Streptomyces spheroides</name>
    <dbReference type="NCBI Taxonomy" id="193462"/>
    <lineage>
        <taxon>Bacteria</taxon>
        <taxon>Bacillati</taxon>
        <taxon>Actinomycetota</taxon>
        <taxon>Actinomycetes</taxon>
        <taxon>Kitasatosporales</taxon>
        <taxon>Streptomycetaceae</taxon>
        <taxon>Streptomyces</taxon>
    </lineage>
</organism>
<name>A0A1U9QML6_STRNV</name>
<keyword evidence="1" id="KW-0732">Signal</keyword>
<reference evidence="3 4" key="1">
    <citation type="submission" date="2016-11" db="EMBL/GenBank/DDBJ databases">
        <title>Complete genome sequence of Streptomyces niveus SCSIO 3406.</title>
        <authorList>
            <person name="Zhu Q."/>
            <person name="Cheng W."/>
            <person name="Song Y."/>
            <person name="Li Q."/>
            <person name="Ju J."/>
        </authorList>
    </citation>
    <scope>NUCLEOTIDE SEQUENCE [LARGE SCALE GENOMIC DNA]</scope>
    <source>
        <strain evidence="3 4">SCSIO 3406</strain>
    </source>
</reference>
<evidence type="ECO:0000313" key="3">
    <source>
        <dbReference type="EMBL" id="AQU65528.1"/>
    </source>
</evidence>
<dbReference type="AlphaFoldDB" id="A0A1U9QML6"/>
<feature type="domain" description="LTD" evidence="2">
    <location>
        <begin position="29"/>
        <end position="147"/>
    </location>
</feature>
<keyword evidence="4" id="KW-1185">Reference proteome</keyword>
<sequence length="149" mass="16406">MSSSRSLIAGVLVAGALVSAAALPASAVDHRAPARSAVVLGKIQYDSPGRDNGSNRSLNGEWVDVTNTGRHAVNLRDWTLSDRDGNRYTFDLRLAGRSTVRVHTGAGRDTRADVYQDSRRYIWSNVSDTATLRNDRDRVIDTKSWGHRR</sequence>
<dbReference type="InterPro" id="IPR036415">
    <property type="entry name" value="Lamin_tail_dom_sf"/>
</dbReference>
<accession>A0A1U9QML6</accession>
<dbReference type="EMBL" id="CP018047">
    <property type="protein sequence ID" value="AQU65528.1"/>
    <property type="molecule type" value="Genomic_DNA"/>
</dbReference>
<proteinExistence type="predicted"/>
<dbReference type="InterPro" id="IPR001322">
    <property type="entry name" value="Lamin_tail_dom"/>
</dbReference>
<dbReference type="KEGG" id="snw:BBN63_03980"/>
<dbReference type="InterPro" id="IPR006311">
    <property type="entry name" value="TAT_signal"/>
</dbReference>
<dbReference type="Proteomes" id="UP000189677">
    <property type="component" value="Chromosome"/>
</dbReference>
<dbReference type="RefSeq" id="WP_078074048.1">
    <property type="nucleotide sequence ID" value="NZ_CP018047.1"/>
</dbReference>
<dbReference type="Pfam" id="PF00932">
    <property type="entry name" value="LTD"/>
    <property type="match status" value="1"/>
</dbReference>
<dbReference type="OrthoDB" id="3828227at2"/>
<evidence type="ECO:0000256" key="1">
    <source>
        <dbReference type="SAM" id="SignalP"/>
    </source>
</evidence>
<dbReference type="Gene3D" id="2.60.40.1260">
    <property type="entry name" value="Lamin Tail domain"/>
    <property type="match status" value="1"/>
</dbReference>
<dbReference type="SUPFAM" id="SSF74853">
    <property type="entry name" value="Lamin A/C globular tail domain"/>
    <property type="match status" value="1"/>
</dbReference>
<feature type="chain" id="PRO_5013387335" description="LTD domain-containing protein" evidence="1">
    <location>
        <begin position="28"/>
        <end position="149"/>
    </location>
</feature>
<protein>
    <recommendedName>
        <fullName evidence="2">LTD domain-containing protein</fullName>
    </recommendedName>
</protein>
<evidence type="ECO:0000259" key="2">
    <source>
        <dbReference type="PROSITE" id="PS51841"/>
    </source>
</evidence>